<comment type="caution">
    <text evidence="1">The sequence shown here is derived from an EMBL/GenBank/DDBJ whole genome shotgun (WGS) entry which is preliminary data.</text>
</comment>
<reference evidence="1 2" key="1">
    <citation type="submission" date="2019-12" db="EMBL/GenBank/DDBJ databases">
        <authorList>
            <person name="Kun Z."/>
        </authorList>
    </citation>
    <scope>NUCLEOTIDE SEQUENCE [LARGE SCALE GENOMIC DNA]</scope>
    <source>
        <strain evidence="1 2">YIM 123512</strain>
    </source>
</reference>
<evidence type="ECO:0000313" key="1">
    <source>
        <dbReference type="EMBL" id="MXG91820.1"/>
    </source>
</evidence>
<dbReference type="AlphaFoldDB" id="A0A6L7F3L0"/>
<dbReference type="SUPFAM" id="SSF54862">
    <property type="entry name" value="4Fe-4S ferredoxins"/>
    <property type="match status" value="1"/>
</dbReference>
<keyword evidence="2" id="KW-1185">Reference proteome</keyword>
<dbReference type="Pfam" id="PF13459">
    <property type="entry name" value="Fer4_15"/>
    <property type="match status" value="1"/>
</dbReference>
<dbReference type="Gene3D" id="3.30.70.20">
    <property type="match status" value="1"/>
</dbReference>
<evidence type="ECO:0000313" key="2">
    <source>
        <dbReference type="Proteomes" id="UP000473325"/>
    </source>
</evidence>
<name>A0A6L7F3L0_9ACTN</name>
<gene>
    <name evidence="1" type="ORF">GRQ65_19945</name>
</gene>
<accession>A0A6L7F3L0</accession>
<dbReference type="EMBL" id="WUEK01000015">
    <property type="protein sequence ID" value="MXG91820.1"/>
    <property type="molecule type" value="Genomic_DNA"/>
</dbReference>
<dbReference type="Proteomes" id="UP000473325">
    <property type="component" value="Unassembled WGS sequence"/>
</dbReference>
<proteinExistence type="predicted"/>
<dbReference type="RefSeq" id="WP_160879753.1">
    <property type="nucleotide sequence ID" value="NZ_WUEK01000015.1"/>
</dbReference>
<protein>
    <submittedName>
        <fullName evidence="1">Ferredoxin</fullName>
    </submittedName>
</protein>
<organism evidence="1 2">
    <name type="scientific">Nocardioides flavescens</name>
    <dbReference type="NCBI Taxonomy" id="2691959"/>
    <lineage>
        <taxon>Bacteria</taxon>
        <taxon>Bacillati</taxon>
        <taxon>Actinomycetota</taxon>
        <taxon>Actinomycetes</taxon>
        <taxon>Propionibacteriales</taxon>
        <taxon>Nocardioidaceae</taxon>
        <taxon>Nocardioides</taxon>
    </lineage>
</organism>
<sequence>MRLEIDWTRCDGHGLCARLLPERISLDPDGFPVIGDARLDPVADAELLRPARAAAAACPVLALRVERTRPHA</sequence>